<gene>
    <name evidence="1" type="ORF">Poly30_50930</name>
</gene>
<keyword evidence="2" id="KW-1185">Reference proteome</keyword>
<dbReference type="AlphaFoldDB" id="A0A518EZL3"/>
<protein>
    <recommendedName>
        <fullName evidence="3">Beta-lactamase hydrolase-like protein</fullName>
    </recommendedName>
</protein>
<name>A0A518EZL3_9BACT</name>
<organism evidence="1 2">
    <name type="scientific">Saltatorellus ferox</name>
    <dbReference type="NCBI Taxonomy" id="2528018"/>
    <lineage>
        <taxon>Bacteria</taxon>
        <taxon>Pseudomonadati</taxon>
        <taxon>Planctomycetota</taxon>
        <taxon>Planctomycetia</taxon>
        <taxon>Planctomycetia incertae sedis</taxon>
        <taxon>Saltatorellus</taxon>
    </lineage>
</organism>
<dbReference type="RefSeq" id="WP_419190638.1">
    <property type="nucleotide sequence ID" value="NZ_CP036434.1"/>
</dbReference>
<reference evidence="1 2" key="1">
    <citation type="submission" date="2019-02" db="EMBL/GenBank/DDBJ databases">
        <title>Deep-cultivation of Planctomycetes and their phenomic and genomic characterization uncovers novel biology.</title>
        <authorList>
            <person name="Wiegand S."/>
            <person name="Jogler M."/>
            <person name="Boedeker C."/>
            <person name="Pinto D."/>
            <person name="Vollmers J."/>
            <person name="Rivas-Marin E."/>
            <person name="Kohn T."/>
            <person name="Peeters S.H."/>
            <person name="Heuer A."/>
            <person name="Rast P."/>
            <person name="Oberbeckmann S."/>
            <person name="Bunk B."/>
            <person name="Jeske O."/>
            <person name="Meyerdierks A."/>
            <person name="Storesund J.E."/>
            <person name="Kallscheuer N."/>
            <person name="Luecker S."/>
            <person name="Lage O.M."/>
            <person name="Pohl T."/>
            <person name="Merkel B.J."/>
            <person name="Hornburger P."/>
            <person name="Mueller R.-W."/>
            <person name="Bruemmer F."/>
            <person name="Labrenz M."/>
            <person name="Spormann A.M."/>
            <person name="Op den Camp H."/>
            <person name="Overmann J."/>
            <person name="Amann R."/>
            <person name="Jetten M.S.M."/>
            <person name="Mascher T."/>
            <person name="Medema M.H."/>
            <person name="Devos D.P."/>
            <person name="Kaster A.-K."/>
            <person name="Ovreas L."/>
            <person name="Rohde M."/>
            <person name="Galperin M.Y."/>
            <person name="Jogler C."/>
        </authorList>
    </citation>
    <scope>NUCLEOTIDE SEQUENCE [LARGE SCALE GENOMIC DNA]</scope>
    <source>
        <strain evidence="1 2">Poly30</strain>
    </source>
</reference>
<evidence type="ECO:0000313" key="2">
    <source>
        <dbReference type="Proteomes" id="UP000320390"/>
    </source>
</evidence>
<evidence type="ECO:0000313" key="1">
    <source>
        <dbReference type="EMBL" id="QDV09535.1"/>
    </source>
</evidence>
<dbReference type="SUPFAM" id="SSF52799">
    <property type="entry name" value="(Phosphotyrosine protein) phosphatases II"/>
    <property type="match status" value="1"/>
</dbReference>
<evidence type="ECO:0008006" key="3">
    <source>
        <dbReference type="Google" id="ProtNLM"/>
    </source>
</evidence>
<dbReference type="EMBL" id="CP036434">
    <property type="protein sequence ID" value="QDV09535.1"/>
    <property type="molecule type" value="Genomic_DNA"/>
</dbReference>
<accession>A0A518EZL3</accession>
<dbReference type="InterPro" id="IPR029021">
    <property type="entry name" value="Prot-tyrosine_phosphatase-like"/>
</dbReference>
<dbReference type="Proteomes" id="UP000320390">
    <property type="component" value="Chromosome"/>
</dbReference>
<dbReference type="Gene3D" id="3.90.190.10">
    <property type="entry name" value="Protein tyrosine phosphatase superfamily"/>
    <property type="match status" value="1"/>
</dbReference>
<proteinExistence type="predicted"/>
<sequence>MSFLPTLQGRLASAFLVATSVLWIGCASESERTPSMDGALPAINAKMTESIHELGVANASIPADGLLCAGQLTQEQMDALSRLGFESFVSLRVATENGAGWEESHAAATGVEFQRLPVAGADGIDEATARMLAGMMADAKRPMVVYCGSSNRVGALLALKAFHVDGMPAEQAIEFGKTAGLKSLEPKVREELDQ</sequence>